<keyword evidence="1" id="KW-1133">Transmembrane helix</keyword>
<feature type="transmembrane region" description="Helical" evidence="1">
    <location>
        <begin position="64"/>
        <end position="88"/>
    </location>
</feature>
<dbReference type="Pfam" id="PF20455">
    <property type="entry name" value="DUF6708"/>
    <property type="match status" value="1"/>
</dbReference>
<keyword evidence="1" id="KW-0472">Membrane</keyword>
<evidence type="ECO:0000313" key="3">
    <source>
        <dbReference type="EMBL" id="WBE24833.1"/>
    </source>
</evidence>
<reference evidence="3 4" key="1">
    <citation type="submission" date="2022-12" db="EMBL/GenBank/DDBJ databases">
        <title>Coexistence and Characterization of a Novel Tigecycline Resistance gene tet(X) variant and blaNDM-1 in a Pseudomonas caeni Isolate of Chicken Origin.</title>
        <authorList>
            <person name="Lu X."/>
            <person name="Zhang L."/>
            <person name="Li R."/>
            <person name="Wang Z."/>
        </authorList>
    </citation>
    <scope>NUCLEOTIDE SEQUENCE [LARGE SCALE GENOMIC DNA]</scope>
    <source>
        <strain evidence="3 4">CE14</strain>
    </source>
</reference>
<dbReference type="KEGG" id="dce:O6P33_10760"/>
<keyword evidence="1" id="KW-0812">Transmembrane</keyword>
<name>A0AAE9VMD3_9GAMM</name>
<protein>
    <recommendedName>
        <fullName evidence="2">DUF6708 domain-containing protein</fullName>
    </recommendedName>
</protein>
<feature type="transmembrane region" description="Helical" evidence="1">
    <location>
        <begin position="100"/>
        <end position="122"/>
    </location>
</feature>
<dbReference type="EMBL" id="CP114976">
    <property type="protein sequence ID" value="WBE24833.1"/>
    <property type="molecule type" value="Genomic_DNA"/>
</dbReference>
<gene>
    <name evidence="3" type="ORF">O6P33_10760</name>
</gene>
<evidence type="ECO:0000259" key="2">
    <source>
        <dbReference type="Pfam" id="PF20455"/>
    </source>
</evidence>
<accession>A0AAE9VMD3</accession>
<keyword evidence="4" id="KW-1185">Reference proteome</keyword>
<organism evidence="3 4">
    <name type="scientific">Denitrificimonas caeni</name>
    <dbReference type="NCBI Taxonomy" id="521720"/>
    <lineage>
        <taxon>Bacteria</taxon>
        <taxon>Pseudomonadati</taxon>
        <taxon>Pseudomonadota</taxon>
        <taxon>Gammaproteobacteria</taxon>
        <taxon>Pseudomonadales</taxon>
        <taxon>Pseudomonadaceae</taxon>
        <taxon>Denitrificimonas</taxon>
    </lineage>
</organism>
<evidence type="ECO:0000256" key="1">
    <source>
        <dbReference type="SAM" id="Phobius"/>
    </source>
</evidence>
<sequence length="356" mass="42052">MKNKIRDKFLRFIAKARTDRMRLPVGTEDFKNYPAYGGVSVVELNSTCLEVVDARFAHKGELGFWSIILTSVMLYGLAGLVIIFLNILNKNSWGVAEYSLLIGIIVMSAVPLLMFFLIYIAARLDFMDFSVRKIRFDRKNQRVYFMDRHGQLQSYNWKDINADLTHLSLNAHMHTQLEFFRRTDHERYEPLFILGFYTEEYFTLCYWEFIRCYMEEDVVEDLVETIAYCADLADGQETFWSGFLTLVSNYMDTRVRWIWLPVMVPYTFISACLRWIGMRTGKTLVWPQEVQEACAPEANDPIRVDASHNPPNRWGYTFITVPIEYYDEHHKQVNSARERIEKKLEKKYSRQTRSRS</sequence>
<proteinExistence type="predicted"/>
<feature type="domain" description="DUF6708" evidence="2">
    <location>
        <begin position="113"/>
        <end position="295"/>
    </location>
</feature>
<dbReference type="InterPro" id="IPR046554">
    <property type="entry name" value="DUF6708"/>
</dbReference>
<evidence type="ECO:0000313" key="4">
    <source>
        <dbReference type="Proteomes" id="UP001212189"/>
    </source>
</evidence>
<dbReference type="Proteomes" id="UP001212189">
    <property type="component" value="Chromosome"/>
</dbReference>
<feature type="transmembrane region" description="Helical" evidence="1">
    <location>
        <begin position="257"/>
        <end position="277"/>
    </location>
</feature>
<dbReference type="AlphaFoldDB" id="A0AAE9VMD3"/>
<dbReference type="RefSeq" id="WP_269817776.1">
    <property type="nucleotide sequence ID" value="NZ_CP114976.1"/>
</dbReference>